<evidence type="ECO:0000313" key="2">
    <source>
        <dbReference type="Proteomes" id="UP000053370"/>
    </source>
</evidence>
<reference evidence="1" key="1">
    <citation type="journal article" date="2015" name="Genome Announc.">
        <title>Draft Genome Sequence of Anaerolineae Strain TC1, a Novel Isolate from a Methanogenic Wastewater Treatment System.</title>
        <authorList>
            <person name="Matsuura N."/>
            <person name="Tourlousse D.M."/>
            <person name="Sun L."/>
            <person name="Toyonaga M."/>
            <person name="Kuroda K."/>
            <person name="Ohashi A."/>
            <person name="Cruz R."/>
            <person name="Yamaguchi T."/>
            <person name="Sekiguchi Y."/>
        </authorList>
    </citation>
    <scope>NUCLEOTIDE SEQUENCE [LARGE SCALE GENOMIC DNA]</scope>
    <source>
        <strain evidence="1">TC1</strain>
    </source>
</reference>
<evidence type="ECO:0000313" key="1">
    <source>
        <dbReference type="EMBL" id="GAP40771.1"/>
    </source>
</evidence>
<dbReference type="AlphaFoldDB" id="A0A0S7BWC3"/>
<proteinExistence type="predicted"/>
<accession>A0A0S7BWC3</accession>
<gene>
    <name evidence="1" type="ORF">ATC1_13751</name>
</gene>
<keyword evidence="2" id="KW-1185">Reference proteome</keyword>
<dbReference type="Proteomes" id="UP000053370">
    <property type="component" value="Unassembled WGS sequence"/>
</dbReference>
<dbReference type="EMBL" id="DF968181">
    <property type="protein sequence ID" value="GAP40771.1"/>
    <property type="molecule type" value="Genomic_DNA"/>
</dbReference>
<sequence length="39" mass="4683">MRIAALFVCIYDTAAEKLKEFAVLKFPWYTINKFVTRHF</sequence>
<organism evidence="1">
    <name type="scientific">Flexilinea flocculi</name>
    <dbReference type="NCBI Taxonomy" id="1678840"/>
    <lineage>
        <taxon>Bacteria</taxon>
        <taxon>Bacillati</taxon>
        <taxon>Chloroflexota</taxon>
        <taxon>Anaerolineae</taxon>
        <taxon>Anaerolineales</taxon>
        <taxon>Anaerolineaceae</taxon>
        <taxon>Flexilinea</taxon>
    </lineage>
</organism>
<protein>
    <submittedName>
        <fullName evidence="1">Uncharacterized protein</fullName>
    </submittedName>
</protein>
<dbReference type="STRING" id="1678840.ATC1_13751"/>
<name>A0A0S7BWC3_9CHLR</name>